<dbReference type="Proteomes" id="UP000823749">
    <property type="component" value="Unassembled WGS sequence"/>
</dbReference>
<gene>
    <name evidence="2" type="ORF">RHGRI_038621</name>
</gene>
<sequence>MCVQCGLGDAFRCGTCPYKGLPPFKLGKKVRLRWKTAAKFPGYSSWELPRGLCTINFYRLISFLLIVLPSYFA</sequence>
<name>A0AAV6HIN3_9ERIC</name>
<comment type="caution">
    <text evidence="2">The sequence shown here is derived from an EMBL/GenBank/DDBJ whole genome shotgun (WGS) entry which is preliminary data.</text>
</comment>
<protein>
    <recommendedName>
        <fullName evidence="1">Anamorsin C-terminal domain-containing protein</fullName>
    </recommendedName>
</protein>
<accession>A0AAV6HIN3</accession>
<organism evidence="2 3">
    <name type="scientific">Rhododendron griersonianum</name>
    <dbReference type="NCBI Taxonomy" id="479676"/>
    <lineage>
        <taxon>Eukaryota</taxon>
        <taxon>Viridiplantae</taxon>
        <taxon>Streptophyta</taxon>
        <taxon>Embryophyta</taxon>
        <taxon>Tracheophyta</taxon>
        <taxon>Spermatophyta</taxon>
        <taxon>Magnoliopsida</taxon>
        <taxon>eudicotyledons</taxon>
        <taxon>Gunneridae</taxon>
        <taxon>Pentapetalae</taxon>
        <taxon>asterids</taxon>
        <taxon>Ericales</taxon>
        <taxon>Ericaceae</taxon>
        <taxon>Ericoideae</taxon>
        <taxon>Rhodoreae</taxon>
        <taxon>Rhododendron</taxon>
    </lineage>
</organism>
<dbReference type="Pfam" id="PF05093">
    <property type="entry name" value="CIAPIN1"/>
    <property type="match status" value="1"/>
</dbReference>
<reference evidence="2" key="1">
    <citation type="submission" date="2020-08" db="EMBL/GenBank/DDBJ databases">
        <title>Plant Genome Project.</title>
        <authorList>
            <person name="Zhang R.-G."/>
        </authorList>
    </citation>
    <scope>NUCLEOTIDE SEQUENCE</scope>
    <source>
        <strain evidence="2">WSP0</strain>
        <tissue evidence="2">Leaf</tissue>
    </source>
</reference>
<proteinExistence type="predicted"/>
<keyword evidence="3" id="KW-1185">Reference proteome</keyword>
<evidence type="ECO:0000259" key="1">
    <source>
        <dbReference type="Pfam" id="PF05093"/>
    </source>
</evidence>
<feature type="domain" description="Anamorsin C-terminal" evidence="1">
    <location>
        <begin position="2"/>
        <end position="32"/>
    </location>
</feature>
<evidence type="ECO:0000313" key="3">
    <source>
        <dbReference type="Proteomes" id="UP000823749"/>
    </source>
</evidence>
<evidence type="ECO:0000313" key="2">
    <source>
        <dbReference type="EMBL" id="KAG5512952.1"/>
    </source>
</evidence>
<dbReference type="InterPro" id="IPR046408">
    <property type="entry name" value="CIAPIN1"/>
</dbReference>
<dbReference type="AlphaFoldDB" id="A0AAV6HIN3"/>
<dbReference type="EMBL" id="JACTNZ010000028">
    <property type="protein sequence ID" value="KAG5512952.1"/>
    <property type="molecule type" value="Genomic_DNA"/>
</dbReference>